<reference evidence="1 2" key="1">
    <citation type="submission" date="2021-01" db="EMBL/GenBank/DDBJ databases">
        <title>Cercospora kikuchii MAFF 305040 whole genome shotgun sequence.</title>
        <authorList>
            <person name="Kashiwa T."/>
            <person name="Suzuki T."/>
        </authorList>
    </citation>
    <scope>NUCLEOTIDE SEQUENCE [LARGE SCALE GENOMIC DNA]</scope>
    <source>
        <strain evidence="1 2">MAFF 305040</strain>
    </source>
</reference>
<keyword evidence="2" id="KW-1185">Reference proteome</keyword>
<dbReference type="Proteomes" id="UP000825890">
    <property type="component" value="Unassembled WGS sequence"/>
</dbReference>
<organism evidence="1 2">
    <name type="scientific">Cercospora kikuchii</name>
    <dbReference type="NCBI Taxonomy" id="84275"/>
    <lineage>
        <taxon>Eukaryota</taxon>
        <taxon>Fungi</taxon>
        <taxon>Dikarya</taxon>
        <taxon>Ascomycota</taxon>
        <taxon>Pezizomycotina</taxon>
        <taxon>Dothideomycetes</taxon>
        <taxon>Dothideomycetidae</taxon>
        <taxon>Mycosphaerellales</taxon>
        <taxon>Mycosphaerellaceae</taxon>
        <taxon>Cercospora</taxon>
    </lineage>
</organism>
<evidence type="ECO:0000313" key="1">
    <source>
        <dbReference type="EMBL" id="GIZ40148.1"/>
    </source>
</evidence>
<comment type="caution">
    <text evidence="1">The sequence shown here is derived from an EMBL/GenBank/DDBJ whole genome shotgun (WGS) entry which is preliminary data.</text>
</comment>
<dbReference type="AlphaFoldDB" id="A0A9P3CC72"/>
<proteinExistence type="predicted"/>
<sequence length="267" mass="28834">MAIVPAQSWAVARDQHEGIEGIVYGFPLWLALALVADKYLETAITRIVQQALADTGWYKNPTTSTVLRGWPVSTVAGAQVDPAISAYENTSFAAGSDGALCIARNHVKYAWAARGALPQAVIIEHRVSDLAGAMQYLRDNAEAARAAAVKAIEEVTLADIDEGLNSERASAKRLQKVELLHRDDDPTMGALVRKRSAPGTSSVLNRFARTRGKNVCLALGGGSSISHAVVLHKWSDGDKDAFDRHGELPFDFSSEGIESRRFVLLLL</sequence>
<dbReference type="RefSeq" id="XP_044654635.1">
    <property type="nucleotide sequence ID" value="XM_044798700.1"/>
</dbReference>
<name>A0A9P3CC72_9PEZI</name>
<dbReference type="GeneID" id="68289075"/>
<dbReference type="EMBL" id="BOLY01000002">
    <property type="protein sequence ID" value="GIZ40148.1"/>
    <property type="molecule type" value="Genomic_DNA"/>
</dbReference>
<protein>
    <submittedName>
        <fullName evidence="1">Uncharacterized protein</fullName>
    </submittedName>
</protein>
<evidence type="ECO:0000313" key="2">
    <source>
        <dbReference type="Proteomes" id="UP000825890"/>
    </source>
</evidence>
<gene>
    <name evidence="1" type="ORF">CKM354_000350000</name>
</gene>
<accession>A0A9P3CC72</accession>